<name>A0A1H1A9T1_9BURK</name>
<keyword evidence="2" id="KW-1185">Reference proteome</keyword>
<reference evidence="2" key="1">
    <citation type="submission" date="2016-10" db="EMBL/GenBank/DDBJ databases">
        <authorList>
            <person name="Varghese N."/>
        </authorList>
    </citation>
    <scope>NUCLEOTIDE SEQUENCE [LARGE SCALE GENOMIC DNA]</scope>
    <source>
        <strain evidence="2">GAS106B</strain>
    </source>
</reference>
<dbReference type="Proteomes" id="UP000183487">
    <property type="component" value="Unassembled WGS sequence"/>
</dbReference>
<evidence type="ECO:0000313" key="1">
    <source>
        <dbReference type="EMBL" id="SDQ36412.1"/>
    </source>
</evidence>
<sequence length="263" mass="28468">MDKENNQNVANGSFETNKTHDLTSAILDAAISDYEAIATTFAANAISDNSVRQQYTRHIRAISNQVRQEVESGHMTVKEGAEYCSQLRDKLFVEYRKYTSAVGVAKAEVIKLKSRGFDYYLDKYAQSLYGKNFSQLTDEQRAAVYYTTLSKAGGGNTEVTAKVRKLQVQARVAILFTAILATGEIVGAKDRVREAARQGSIIAGGMIGGTVASLAASFVCGPAEPICAAAVVLIGSNIGGMVGESVNDAYQEEIPVFIDWIRN</sequence>
<dbReference type="AlphaFoldDB" id="A0A1H1A9T1"/>
<dbReference type="RefSeq" id="WP_074763365.1">
    <property type="nucleotide sequence ID" value="NZ_FNKP01000001.1"/>
</dbReference>
<proteinExistence type="predicted"/>
<evidence type="ECO:0000313" key="2">
    <source>
        <dbReference type="Proteomes" id="UP000183487"/>
    </source>
</evidence>
<dbReference type="OrthoDB" id="6713493at2"/>
<dbReference type="EMBL" id="FNKP01000001">
    <property type="protein sequence ID" value="SDQ36412.1"/>
    <property type="molecule type" value="Genomic_DNA"/>
</dbReference>
<accession>A0A1H1A9T1</accession>
<gene>
    <name evidence="1" type="ORF">SAMN05443245_1094</name>
</gene>
<protein>
    <submittedName>
        <fullName evidence="1">Uncharacterized protein</fullName>
    </submittedName>
</protein>
<organism evidence="1 2">
    <name type="scientific">Paraburkholderia fungorum</name>
    <dbReference type="NCBI Taxonomy" id="134537"/>
    <lineage>
        <taxon>Bacteria</taxon>
        <taxon>Pseudomonadati</taxon>
        <taxon>Pseudomonadota</taxon>
        <taxon>Betaproteobacteria</taxon>
        <taxon>Burkholderiales</taxon>
        <taxon>Burkholderiaceae</taxon>
        <taxon>Paraburkholderia</taxon>
    </lineage>
</organism>